<dbReference type="GO" id="GO:0016593">
    <property type="term" value="C:Cdc73/Paf1 complex"/>
    <property type="evidence" value="ECO:0007669"/>
    <property type="project" value="InterPro"/>
</dbReference>
<dbReference type="InterPro" id="IPR031336">
    <property type="entry name" value="CDC73_C"/>
</dbReference>
<dbReference type="PANTHER" id="PTHR12466:SF8">
    <property type="entry name" value="PARAFIBROMIN"/>
    <property type="match status" value="1"/>
</dbReference>
<dbReference type="Proteomes" id="UP000076837">
    <property type="component" value="Unassembled WGS sequence"/>
</dbReference>
<evidence type="ECO:0000259" key="5">
    <source>
        <dbReference type="Pfam" id="PF05179"/>
    </source>
</evidence>
<dbReference type="STRING" id="5454.A0A163LYZ1"/>
<dbReference type="Pfam" id="PF05179">
    <property type="entry name" value="CDC73_C"/>
    <property type="match status" value="1"/>
</dbReference>
<dbReference type="InterPro" id="IPR038103">
    <property type="entry name" value="CDC73_C_sf"/>
</dbReference>
<dbReference type="GO" id="GO:0000993">
    <property type="term" value="F:RNA polymerase II complex binding"/>
    <property type="evidence" value="ECO:0007669"/>
    <property type="project" value="TreeGrafter"/>
</dbReference>
<evidence type="ECO:0000313" key="7">
    <source>
        <dbReference type="Proteomes" id="UP000076837"/>
    </source>
</evidence>
<dbReference type="FunFam" id="3.40.50.11990:FF:000003">
    <property type="entry name" value="Pol II transcription elongation factor subunit Cdc73"/>
    <property type="match status" value="1"/>
</dbReference>
<protein>
    <recommendedName>
        <fullName evidence="5">Cell division control protein 73 C-terminal domain-containing protein</fullName>
    </recommendedName>
</protein>
<dbReference type="GO" id="GO:0006368">
    <property type="term" value="P:transcription elongation by RNA polymerase II"/>
    <property type="evidence" value="ECO:0007669"/>
    <property type="project" value="InterPro"/>
</dbReference>
<dbReference type="PANTHER" id="PTHR12466">
    <property type="entry name" value="CDC73 DOMAIN PROTEIN"/>
    <property type="match status" value="1"/>
</dbReference>
<comment type="similarity">
    <text evidence="2">Belongs to the CDC73 family.</text>
</comment>
<dbReference type="Gene3D" id="3.40.50.11990">
    <property type="entry name" value="RNA polymerase II accessory factor, Cdc73 C-terminal domain"/>
    <property type="match status" value="1"/>
</dbReference>
<dbReference type="EMBL" id="JYNV01000028">
    <property type="protein sequence ID" value="KZM28247.1"/>
    <property type="molecule type" value="Genomic_DNA"/>
</dbReference>
<reference evidence="6 7" key="1">
    <citation type="journal article" date="2016" name="Sci. Rep.">
        <title>Draft genome sequencing and secretome analysis of fungal phytopathogen Ascochyta rabiei provides insight into the necrotrophic effector repertoire.</title>
        <authorList>
            <person name="Verma S."/>
            <person name="Gazara R.K."/>
            <person name="Nizam S."/>
            <person name="Parween S."/>
            <person name="Chattopadhyay D."/>
            <person name="Verma P.K."/>
        </authorList>
    </citation>
    <scope>NUCLEOTIDE SEQUENCE [LARGE SCALE GENOMIC DNA]</scope>
    <source>
        <strain evidence="6 7">ArDII</strain>
    </source>
</reference>
<proteinExistence type="inferred from homology"/>
<evidence type="ECO:0000256" key="1">
    <source>
        <dbReference type="ARBA" id="ARBA00004123"/>
    </source>
</evidence>
<dbReference type="GO" id="GO:0032968">
    <property type="term" value="P:positive regulation of transcription elongation by RNA polymerase II"/>
    <property type="evidence" value="ECO:0007669"/>
    <property type="project" value="TreeGrafter"/>
</dbReference>
<keyword evidence="7" id="KW-1185">Reference proteome</keyword>
<gene>
    <name evidence="6" type="ORF">ST47_g612</name>
</gene>
<feature type="domain" description="Cell division control protein 73 C-terminal" evidence="5">
    <location>
        <begin position="396"/>
        <end position="553"/>
    </location>
</feature>
<evidence type="ECO:0000256" key="4">
    <source>
        <dbReference type="ARBA" id="ARBA00023242"/>
    </source>
</evidence>
<comment type="caution">
    <text evidence="6">The sequence shown here is derived from an EMBL/GenBank/DDBJ whole genome shotgun (WGS) entry which is preliminary data.</text>
</comment>
<organism evidence="6 7">
    <name type="scientific">Didymella rabiei</name>
    <name type="common">Chickpea ascochyta blight fungus</name>
    <name type="synonym">Mycosphaerella rabiei</name>
    <dbReference type="NCBI Taxonomy" id="5454"/>
    <lineage>
        <taxon>Eukaryota</taxon>
        <taxon>Fungi</taxon>
        <taxon>Dikarya</taxon>
        <taxon>Ascomycota</taxon>
        <taxon>Pezizomycotina</taxon>
        <taxon>Dothideomycetes</taxon>
        <taxon>Pleosporomycetidae</taxon>
        <taxon>Pleosporales</taxon>
        <taxon>Pleosporineae</taxon>
        <taxon>Didymellaceae</taxon>
        <taxon>Ascochyta</taxon>
    </lineage>
</organism>
<evidence type="ECO:0000256" key="2">
    <source>
        <dbReference type="ARBA" id="ARBA00010427"/>
    </source>
</evidence>
<dbReference type="AlphaFoldDB" id="A0A163LYZ1"/>
<accession>A0A163LYZ1</accession>
<sequence length="574" mass="62968">MFVIASAHYDVPDVKDLAITGLSAYVRLRFQRLDSGILLFVTMVSRFSKSIDETQSHRGSDPGIELCGQTQSFEEVTSMRKKQIDYPSEAVKEQSICQQGGTSTAWQARPAKSRGVASFTHHQARGSVETLHTAQRPLAVFYSHCLSTATLTMTSQAAQTEVDDPLYNLRLSIKASATPILSTSAEPTPADYLDDLARATHITFNVDDAHRTFDLTTDTRFAPDSKPIDLRSCYFAWVNKDASVTDYFAAVTTLNEELPGGAGGSVQNLTFAQKIELIAWLSGETESSDSIASIDSGTATAAAGDAAAIAGGKGVPVDRNMKSTQGGMVDARLLQIYDGERNMGDHNTILRGNKPIDFSLYRKTAASFFRSRPDSHKPSAPQPALVSNLTKKPHQKVQPIILLSPSASSLLRTSNIKSFLDDGIFIPPNAADTTSANMIQIRRPMPSISSQPITFILVDSTTSFKPTYWQRVVAVFTTGQTWQFKSYKYPNPAELFSHYPGIYVGWQGEETPEGIQNLGRGVLSAKVDKWTGSEKGRWRDREVVERIWGRIEEGMRRAGWTREGPGLAGQQPGR</sequence>
<keyword evidence="3" id="KW-0804">Transcription</keyword>
<comment type="subcellular location">
    <subcellularLocation>
        <location evidence="1">Nucleus</location>
    </subcellularLocation>
</comment>
<evidence type="ECO:0000313" key="6">
    <source>
        <dbReference type="EMBL" id="KZM28247.1"/>
    </source>
</evidence>
<keyword evidence="4" id="KW-0539">Nucleus</keyword>
<evidence type="ECO:0000256" key="3">
    <source>
        <dbReference type="ARBA" id="ARBA00023163"/>
    </source>
</evidence>
<name>A0A163LYZ1_DIDRA</name>
<dbReference type="InterPro" id="IPR007852">
    <property type="entry name" value="Cdc73/Parafibromin"/>
</dbReference>